<proteinExistence type="predicted"/>
<organism evidence="1 2">
    <name type="scientific">Candidatus Magnetobacterium casense</name>
    <dbReference type="NCBI Taxonomy" id="1455061"/>
    <lineage>
        <taxon>Bacteria</taxon>
        <taxon>Pseudomonadati</taxon>
        <taxon>Nitrospirota</taxon>
        <taxon>Thermodesulfovibrionia</taxon>
        <taxon>Thermodesulfovibrionales</taxon>
        <taxon>Candidatus Magnetobacteriaceae</taxon>
        <taxon>Candidatus Magnetobacterium</taxon>
    </lineage>
</organism>
<name>A0ABS6RZM5_9BACT</name>
<gene>
    <name evidence="1" type="ORF">HWQ67_08065</name>
</gene>
<dbReference type="EMBL" id="JABXWD010000119">
    <property type="protein sequence ID" value="MBV6341538.1"/>
    <property type="molecule type" value="Genomic_DNA"/>
</dbReference>
<evidence type="ECO:0000313" key="2">
    <source>
        <dbReference type="Proteomes" id="UP001196980"/>
    </source>
</evidence>
<dbReference type="RefSeq" id="WP_218252172.1">
    <property type="nucleotide sequence ID" value="NZ_JABXWD010000119.1"/>
</dbReference>
<sequence>MDDIQLFFKYLKESMEEHSEILERGEAFGPHNLKGGRFVKEVFPSIAMTLLNKYPFKISELKNGIDAEYTNYMPKGYDVGHRQRVDYVFYENEEKRTEKNPMYFFEIESLDRAQLYLFRDLTEGISANKLWYYYGIIVNNYVFKKDIPKYFIWLLILPDKRVSSYQIWDSAKWRKNDQTFYFFYKSLNELVYENPYKFYDHLIKTSARLFINEKHYIQKNEDRALIEFQDTCELVFITCTGDRLILSRGKKNFENDQIVNIAWRE</sequence>
<keyword evidence="2" id="KW-1185">Reference proteome</keyword>
<evidence type="ECO:0000313" key="1">
    <source>
        <dbReference type="EMBL" id="MBV6341538.1"/>
    </source>
</evidence>
<evidence type="ECO:0008006" key="3">
    <source>
        <dbReference type="Google" id="ProtNLM"/>
    </source>
</evidence>
<accession>A0ABS6RZM5</accession>
<dbReference type="Proteomes" id="UP001196980">
    <property type="component" value="Unassembled WGS sequence"/>
</dbReference>
<protein>
    <recommendedName>
        <fullName evidence="3">Restriction endonuclease</fullName>
    </recommendedName>
</protein>
<reference evidence="1 2" key="1">
    <citation type="journal article" date="2020" name="J Geophys Res Biogeosci">
        <title>Magnetotaxis as an Adaptation to Enable Bacterial Shuttling of Microbial Sulfur and Sulfur Cycling Across Aquatic Oxic#Anoxic Interfaces.</title>
        <authorList>
            <person name="Li J."/>
            <person name="Liu P."/>
            <person name="Wang J."/>
            <person name="Roberts A.P."/>
            <person name="Pan Y."/>
        </authorList>
    </citation>
    <scope>NUCLEOTIDE SEQUENCE [LARGE SCALE GENOMIC DNA]</scope>
    <source>
        <strain evidence="1 2">MYR-1_YQ</strain>
    </source>
</reference>
<comment type="caution">
    <text evidence="1">The sequence shown here is derived from an EMBL/GenBank/DDBJ whole genome shotgun (WGS) entry which is preliminary data.</text>
</comment>